<dbReference type="HAMAP" id="MF_00116">
    <property type="entry name" value="dUTPase_bact"/>
    <property type="match status" value="1"/>
</dbReference>
<sequence length="174" mass="18322">MPDRLPLMIQQLDPELPLPAYAKPGDAGMDLYAAQGVSLPPGERSLVRTGIALAIPDGFVGLVHPRSGLAAKHGITIVNAPGTIDAGYRGEVLVNLMNLDPRDTFQVQRGDRIAQLVVQACARVEWEPVDALPDSVRGVRGHGASGGFGSSTTPTDRPSDRPSDSTTSDSTSKD</sequence>
<feature type="region of interest" description="Disordered" evidence="9">
    <location>
        <begin position="134"/>
        <end position="174"/>
    </location>
</feature>
<dbReference type="GO" id="GO:0004170">
    <property type="term" value="F:dUTP diphosphatase activity"/>
    <property type="evidence" value="ECO:0007669"/>
    <property type="project" value="UniProtKB-UniRule"/>
</dbReference>
<dbReference type="InterPro" id="IPR029054">
    <property type="entry name" value="dUTPase-like"/>
</dbReference>
<dbReference type="GO" id="GO:0000287">
    <property type="term" value="F:magnesium ion binding"/>
    <property type="evidence" value="ECO:0007669"/>
    <property type="project" value="UniProtKB-UniRule"/>
</dbReference>
<dbReference type="InterPro" id="IPR008181">
    <property type="entry name" value="dUTPase"/>
</dbReference>
<comment type="caution">
    <text evidence="11">The sequence shown here is derived from an EMBL/GenBank/DDBJ whole genome shotgun (WGS) entry which is preliminary data.</text>
</comment>
<comment type="caution">
    <text evidence="8">Lacks conserved residue(s) required for the propagation of feature annotation.</text>
</comment>
<evidence type="ECO:0000256" key="7">
    <source>
        <dbReference type="ARBA" id="ARBA00047686"/>
    </source>
</evidence>
<comment type="function">
    <text evidence="8">This enzyme is involved in nucleotide metabolism: it produces dUMP, the immediate precursor of thymidine nucleotides and it decreases the intracellular concentration of dUTP so that uracil cannot be incorporated into DNA.</text>
</comment>
<name>A0A542EG55_9MICO</name>
<dbReference type="Proteomes" id="UP000320806">
    <property type="component" value="Unassembled WGS sequence"/>
</dbReference>
<keyword evidence="12" id="KW-1185">Reference proteome</keyword>
<dbReference type="Pfam" id="PF00692">
    <property type="entry name" value="dUTPase"/>
    <property type="match status" value="1"/>
</dbReference>
<comment type="catalytic activity">
    <reaction evidence="7 8">
        <text>dUTP + H2O = dUMP + diphosphate + H(+)</text>
        <dbReference type="Rhea" id="RHEA:10248"/>
        <dbReference type="ChEBI" id="CHEBI:15377"/>
        <dbReference type="ChEBI" id="CHEBI:15378"/>
        <dbReference type="ChEBI" id="CHEBI:33019"/>
        <dbReference type="ChEBI" id="CHEBI:61555"/>
        <dbReference type="ChEBI" id="CHEBI:246422"/>
        <dbReference type="EC" id="3.6.1.23"/>
    </reaction>
</comment>
<comment type="pathway">
    <text evidence="8">Pyrimidine metabolism; dUMP biosynthesis; dUMP from dCTP (dUTP route): step 2/2.</text>
</comment>
<keyword evidence="3 8" id="KW-0479">Metal-binding</keyword>
<evidence type="ECO:0000256" key="6">
    <source>
        <dbReference type="ARBA" id="ARBA00023080"/>
    </source>
</evidence>
<dbReference type="GO" id="GO:0046081">
    <property type="term" value="P:dUTP catabolic process"/>
    <property type="evidence" value="ECO:0007669"/>
    <property type="project" value="InterPro"/>
</dbReference>
<feature type="binding site" evidence="8">
    <location>
        <begin position="66"/>
        <end position="68"/>
    </location>
    <ligand>
        <name>substrate</name>
    </ligand>
</feature>
<reference evidence="11 12" key="1">
    <citation type="submission" date="2019-06" db="EMBL/GenBank/DDBJ databases">
        <title>Sequencing the genomes of 1000 actinobacteria strains.</title>
        <authorList>
            <person name="Klenk H.-P."/>
        </authorList>
    </citation>
    <scope>NUCLEOTIDE SEQUENCE [LARGE SCALE GENOMIC DNA]</scope>
    <source>
        <strain evidence="11 12">DSM 19828</strain>
    </source>
</reference>
<evidence type="ECO:0000256" key="5">
    <source>
        <dbReference type="ARBA" id="ARBA00022842"/>
    </source>
</evidence>
<feature type="domain" description="dUTPase-like" evidence="10">
    <location>
        <begin position="16"/>
        <end position="146"/>
    </location>
</feature>
<evidence type="ECO:0000256" key="4">
    <source>
        <dbReference type="ARBA" id="ARBA00022801"/>
    </source>
</evidence>
<accession>A0A542EG55</accession>
<feature type="binding site" evidence="8">
    <location>
        <begin position="83"/>
        <end position="85"/>
    </location>
    <ligand>
        <name>substrate</name>
    </ligand>
</feature>
<dbReference type="AlphaFoldDB" id="A0A542EG55"/>
<evidence type="ECO:0000256" key="8">
    <source>
        <dbReference type="HAMAP-Rule" id="MF_00116"/>
    </source>
</evidence>
<dbReference type="SUPFAM" id="SSF51283">
    <property type="entry name" value="dUTPase-like"/>
    <property type="match status" value="1"/>
</dbReference>
<evidence type="ECO:0000259" key="10">
    <source>
        <dbReference type="Pfam" id="PF00692"/>
    </source>
</evidence>
<comment type="cofactor">
    <cofactor evidence="1 8">
        <name>Mg(2+)</name>
        <dbReference type="ChEBI" id="CHEBI:18420"/>
    </cofactor>
</comment>
<protein>
    <recommendedName>
        <fullName evidence="8">Deoxyuridine 5'-triphosphate nucleotidohydrolase</fullName>
        <shortName evidence="8">dUTPase</shortName>
        <ecNumber evidence="8">3.6.1.23</ecNumber>
    </recommendedName>
    <alternativeName>
        <fullName evidence="8">dUTP pyrophosphatase</fullName>
    </alternativeName>
</protein>
<dbReference type="EMBL" id="VFMO01000001">
    <property type="protein sequence ID" value="TQJ14294.1"/>
    <property type="molecule type" value="Genomic_DNA"/>
</dbReference>
<feature type="binding site" evidence="8">
    <location>
        <position position="79"/>
    </location>
    <ligand>
        <name>substrate</name>
    </ligand>
</feature>
<dbReference type="EC" id="3.6.1.23" evidence="8"/>
<gene>
    <name evidence="8" type="primary">dut</name>
    <name evidence="11" type="ORF">FB459_1742</name>
</gene>
<keyword evidence="6 8" id="KW-0546">Nucleotide metabolism</keyword>
<evidence type="ECO:0000313" key="12">
    <source>
        <dbReference type="Proteomes" id="UP000320806"/>
    </source>
</evidence>
<keyword evidence="5 8" id="KW-0460">Magnesium</keyword>
<keyword evidence="4 8" id="KW-0378">Hydrolase</keyword>
<proteinExistence type="inferred from homology"/>
<dbReference type="NCBIfam" id="NF001862">
    <property type="entry name" value="PRK00601.1"/>
    <property type="match status" value="1"/>
</dbReference>
<dbReference type="InterPro" id="IPR033704">
    <property type="entry name" value="dUTPase_trimeric"/>
</dbReference>
<dbReference type="InterPro" id="IPR036157">
    <property type="entry name" value="dUTPase-like_sf"/>
</dbReference>
<organism evidence="11 12">
    <name type="scientific">Yimella lutea</name>
    <dbReference type="NCBI Taxonomy" id="587872"/>
    <lineage>
        <taxon>Bacteria</taxon>
        <taxon>Bacillati</taxon>
        <taxon>Actinomycetota</taxon>
        <taxon>Actinomycetes</taxon>
        <taxon>Micrococcales</taxon>
        <taxon>Dermacoccaceae</taxon>
        <taxon>Yimella</taxon>
    </lineage>
</organism>
<comment type="similarity">
    <text evidence="2 8">Belongs to the dUTPase family.</text>
</comment>
<feature type="compositionally biased region" description="Low complexity" evidence="9">
    <location>
        <begin position="164"/>
        <end position="174"/>
    </location>
</feature>
<dbReference type="NCBIfam" id="TIGR00576">
    <property type="entry name" value="dut"/>
    <property type="match status" value="1"/>
</dbReference>
<dbReference type="CDD" id="cd07557">
    <property type="entry name" value="trimeric_dUTPase"/>
    <property type="match status" value="1"/>
</dbReference>
<dbReference type="PANTHER" id="PTHR11241:SF0">
    <property type="entry name" value="DEOXYURIDINE 5'-TRIPHOSPHATE NUCLEOTIDOHYDROLASE"/>
    <property type="match status" value="1"/>
</dbReference>
<dbReference type="UniPathway" id="UPA00610">
    <property type="reaction ID" value="UER00666"/>
</dbReference>
<dbReference type="Gene3D" id="2.70.40.10">
    <property type="match status" value="1"/>
</dbReference>
<evidence type="ECO:0000313" key="11">
    <source>
        <dbReference type="EMBL" id="TQJ14294.1"/>
    </source>
</evidence>
<evidence type="ECO:0000256" key="9">
    <source>
        <dbReference type="SAM" id="MobiDB-lite"/>
    </source>
</evidence>
<evidence type="ECO:0000256" key="3">
    <source>
        <dbReference type="ARBA" id="ARBA00022723"/>
    </source>
</evidence>
<dbReference type="FunFam" id="2.70.40.10:FF:000008">
    <property type="entry name" value="Deoxyuridine 5'-triphosphate nucleotidohydrolase"/>
    <property type="match status" value="1"/>
</dbReference>
<dbReference type="GO" id="GO:0006226">
    <property type="term" value="P:dUMP biosynthetic process"/>
    <property type="evidence" value="ECO:0007669"/>
    <property type="project" value="UniProtKB-UniRule"/>
</dbReference>
<evidence type="ECO:0000256" key="2">
    <source>
        <dbReference type="ARBA" id="ARBA00006581"/>
    </source>
</evidence>
<dbReference type="PANTHER" id="PTHR11241">
    <property type="entry name" value="DEOXYURIDINE 5'-TRIPHOSPHATE NUCLEOTIDOHYDROLASE"/>
    <property type="match status" value="1"/>
</dbReference>
<evidence type="ECO:0000256" key="1">
    <source>
        <dbReference type="ARBA" id="ARBA00001946"/>
    </source>
</evidence>